<dbReference type="InterPro" id="IPR015422">
    <property type="entry name" value="PyrdxlP-dep_Trfase_small"/>
</dbReference>
<evidence type="ECO:0000256" key="2">
    <source>
        <dbReference type="ARBA" id="ARBA00022576"/>
    </source>
</evidence>
<evidence type="ECO:0000259" key="5">
    <source>
        <dbReference type="Pfam" id="PF00155"/>
    </source>
</evidence>
<dbReference type="InterPro" id="IPR050881">
    <property type="entry name" value="LL-DAP_aminotransferase"/>
</dbReference>
<protein>
    <recommendedName>
        <fullName evidence="4">Aminotransferase</fullName>
        <ecNumber evidence="4">2.6.1.-</ecNumber>
    </recommendedName>
</protein>
<dbReference type="CDD" id="cd00609">
    <property type="entry name" value="AAT_like"/>
    <property type="match status" value="1"/>
</dbReference>
<feature type="domain" description="Aminotransferase class I/classII large" evidence="5">
    <location>
        <begin position="33"/>
        <end position="378"/>
    </location>
</feature>
<proteinExistence type="inferred from homology"/>
<dbReference type="EMBL" id="KC811124">
    <property type="protein sequence ID" value="AGQ19165.1"/>
    <property type="molecule type" value="Genomic_DNA"/>
</dbReference>
<comment type="cofactor">
    <cofactor evidence="1 4">
        <name>pyridoxal 5'-phosphate</name>
        <dbReference type="ChEBI" id="CHEBI:597326"/>
    </cofactor>
</comment>
<dbReference type="Pfam" id="PF00155">
    <property type="entry name" value="Aminotran_1_2"/>
    <property type="match status" value="1"/>
</dbReference>
<dbReference type="Gene3D" id="3.40.640.10">
    <property type="entry name" value="Type I PLP-dependent aspartate aminotransferase-like (Major domain)"/>
    <property type="match status" value="1"/>
</dbReference>
<dbReference type="InterPro" id="IPR015421">
    <property type="entry name" value="PyrdxlP-dep_Trfase_major"/>
</dbReference>
<organism evidence="6">
    <name type="scientific">Candidatus Actinomarina minuta</name>
    <dbReference type="NCBI Taxonomy" id="1389454"/>
    <lineage>
        <taxon>Bacteria</taxon>
        <taxon>Bacillati</taxon>
        <taxon>Actinomycetota</taxon>
        <taxon>Actinomycetes</taxon>
        <taxon>Candidatus Actinomarinidae</taxon>
        <taxon>Candidatus Actinomarinales</taxon>
        <taxon>Candidatus Actinomarineae</taxon>
        <taxon>Candidatus Actinomarinaceae</taxon>
        <taxon>Candidatus Actinomarina</taxon>
    </lineage>
</organism>
<keyword evidence="2 4" id="KW-0032">Aminotransferase</keyword>
<dbReference type="PROSITE" id="PS00105">
    <property type="entry name" value="AA_TRANSFER_CLASS_1"/>
    <property type="match status" value="1"/>
</dbReference>
<comment type="similarity">
    <text evidence="4">Belongs to the class-I pyridoxal-phosphate-dependent aminotransferase family.</text>
</comment>
<dbReference type="GO" id="GO:0008483">
    <property type="term" value="F:transaminase activity"/>
    <property type="evidence" value="ECO:0007669"/>
    <property type="project" value="UniProtKB-KW"/>
</dbReference>
<evidence type="ECO:0000256" key="1">
    <source>
        <dbReference type="ARBA" id="ARBA00001933"/>
    </source>
</evidence>
<dbReference type="AlphaFoldDB" id="S5DQK6"/>
<dbReference type="PANTHER" id="PTHR42832">
    <property type="entry name" value="AMINO ACID AMINOTRANSFERASE"/>
    <property type="match status" value="1"/>
</dbReference>
<dbReference type="InterPro" id="IPR004839">
    <property type="entry name" value="Aminotransferase_I/II_large"/>
</dbReference>
<evidence type="ECO:0000313" key="6">
    <source>
        <dbReference type="EMBL" id="AGQ19165.1"/>
    </source>
</evidence>
<dbReference type="SUPFAM" id="SSF53383">
    <property type="entry name" value="PLP-dependent transferases"/>
    <property type="match status" value="1"/>
</dbReference>
<evidence type="ECO:0000256" key="4">
    <source>
        <dbReference type="RuleBase" id="RU000481"/>
    </source>
</evidence>
<dbReference type="EC" id="2.6.1.-" evidence="4"/>
<dbReference type="Gene3D" id="3.90.1150.10">
    <property type="entry name" value="Aspartate Aminotransferase, domain 1"/>
    <property type="match status" value="1"/>
</dbReference>
<accession>S5DQK6</accession>
<evidence type="ECO:0000256" key="3">
    <source>
        <dbReference type="ARBA" id="ARBA00022679"/>
    </source>
</evidence>
<sequence>MSNFSNNLVNNFPEYLFNEINNQKLQARKNGRDVIDLGYGNPDIPTHTKVVDKLIESAQNKKNHKYSVSKGIHGLRSAMRDKYMRVYDVDLHEDQNIVNTIGSKEGLTHLLMSVLDKGDNIVVPDPSYPIHHFAPLIAGGNPIKIKCLDPEEFLNSLIDLLKTTDIKVVLISFPHNPTTITVTKDFYDKLVSLAQKYNFLIINDFAYSDVYFNEERPPSLLQSDKELGNSVELYSLTKGYSMAGWRVGFALGNKEAIQGLTKLKSYIDYGTFQPIQIASTVAINELDEYPLEVSEIYRERKNIVSNNLESLGFEVYKSNATMFVWAKIPYTSQKKSMDFSLAVLEKSNVALSPGIGFGSEGEGYIRIALVENKQRIRQAMKNMQVCFDDII</sequence>
<dbReference type="InterPro" id="IPR004838">
    <property type="entry name" value="NHTrfase_class1_PyrdxlP-BS"/>
</dbReference>
<dbReference type="InterPro" id="IPR015424">
    <property type="entry name" value="PyrdxlP-dep_Trfase"/>
</dbReference>
<keyword evidence="3 4" id="KW-0808">Transferase</keyword>
<reference evidence="6" key="1">
    <citation type="journal article" date="2013" name="Sci. Rep.">
        <title>Metagenomics uncovers a new group of low GC and ultra-small marine Actinobacteria.</title>
        <authorList>
            <person name="Ghai R."/>
            <person name="Mizuno C.M."/>
            <person name="Picazo A."/>
            <person name="Camacho A."/>
            <person name="Rodriguez-Valera F."/>
        </authorList>
    </citation>
    <scope>NUCLEOTIDE SEQUENCE</scope>
</reference>
<dbReference type="PANTHER" id="PTHR42832:SF1">
    <property type="entry name" value="GLUTAMATE-PYRUVATE AMINOTRANSFERASE ALAC"/>
    <property type="match status" value="1"/>
</dbReference>
<name>S5DQK6_9ACTN</name>
<dbReference type="GO" id="GO:0030170">
    <property type="term" value="F:pyridoxal phosphate binding"/>
    <property type="evidence" value="ECO:0007669"/>
    <property type="project" value="InterPro"/>
</dbReference>